<evidence type="ECO:0000256" key="1">
    <source>
        <dbReference type="PROSITE-ProRule" id="PRU10141"/>
    </source>
</evidence>
<proteinExistence type="predicted"/>
<name>A0A927GQ01_9BACL</name>
<keyword evidence="3" id="KW-1185">Reference proteome</keyword>
<keyword evidence="1" id="KW-0547">Nucleotide-binding</keyword>
<dbReference type="EMBL" id="JACXIZ010000004">
    <property type="protein sequence ID" value="MBD2843766.1"/>
    <property type="molecule type" value="Genomic_DNA"/>
</dbReference>
<dbReference type="InterPro" id="IPR011009">
    <property type="entry name" value="Kinase-like_dom_sf"/>
</dbReference>
<dbReference type="Proteomes" id="UP000621560">
    <property type="component" value="Unassembled WGS sequence"/>
</dbReference>
<reference evidence="2" key="1">
    <citation type="submission" date="2020-09" db="EMBL/GenBank/DDBJ databases">
        <title>A novel bacterium of genus Paenibacillus, isolated from South China Sea.</title>
        <authorList>
            <person name="Huang H."/>
            <person name="Mo K."/>
            <person name="Hu Y."/>
        </authorList>
    </citation>
    <scope>NUCLEOTIDE SEQUENCE</scope>
    <source>
        <strain evidence="2">IB182496</strain>
    </source>
</reference>
<dbReference type="SUPFAM" id="SSF56112">
    <property type="entry name" value="Protein kinase-like (PK-like)"/>
    <property type="match status" value="1"/>
</dbReference>
<sequence length="64" mass="7279">MASYHVEKMSGLTIGGYKIIEHLGSGGNADVFKVMNRQRQYVAMKLLIVSKSRFEKNMLVSRMK</sequence>
<dbReference type="Gene3D" id="3.30.200.20">
    <property type="entry name" value="Phosphorylase Kinase, domain 1"/>
    <property type="match status" value="1"/>
</dbReference>
<evidence type="ECO:0000313" key="2">
    <source>
        <dbReference type="EMBL" id="MBD2843766.1"/>
    </source>
</evidence>
<protein>
    <recommendedName>
        <fullName evidence="4">Protein kinase domain-containing protein</fullName>
    </recommendedName>
</protein>
<evidence type="ECO:0000313" key="3">
    <source>
        <dbReference type="Proteomes" id="UP000621560"/>
    </source>
</evidence>
<organism evidence="2 3">
    <name type="scientific">Paenibacillus sabuli</name>
    <dbReference type="NCBI Taxonomy" id="2772509"/>
    <lineage>
        <taxon>Bacteria</taxon>
        <taxon>Bacillati</taxon>
        <taxon>Bacillota</taxon>
        <taxon>Bacilli</taxon>
        <taxon>Bacillales</taxon>
        <taxon>Paenibacillaceae</taxon>
        <taxon>Paenibacillus</taxon>
    </lineage>
</organism>
<evidence type="ECO:0008006" key="4">
    <source>
        <dbReference type="Google" id="ProtNLM"/>
    </source>
</evidence>
<dbReference type="PROSITE" id="PS00107">
    <property type="entry name" value="PROTEIN_KINASE_ATP"/>
    <property type="match status" value="1"/>
</dbReference>
<comment type="caution">
    <text evidence="2">The sequence shown here is derived from an EMBL/GenBank/DDBJ whole genome shotgun (WGS) entry which is preliminary data.</text>
</comment>
<dbReference type="GO" id="GO:0005524">
    <property type="term" value="F:ATP binding"/>
    <property type="evidence" value="ECO:0007669"/>
    <property type="project" value="UniProtKB-UniRule"/>
</dbReference>
<dbReference type="InterPro" id="IPR017441">
    <property type="entry name" value="Protein_kinase_ATP_BS"/>
</dbReference>
<gene>
    <name evidence="2" type="ORF">IDH44_01065</name>
</gene>
<dbReference type="AlphaFoldDB" id="A0A927GQ01"/>
<keyword evidence="1" id="KW-0067">ATP-binding</keyword>
<accession>A0A927GQ01</accession>
<feature type="binding site" evidence="1">
    <location>
        <position position="45"/>
    </location>
    <ligand>
        <name>ATP</name>
        <dbReference type="ChEBI" id="CHEBI:30616"/>
    </ligand>
</feature>
<dbReference type="RefSeq" id="WP_190913872.1">
    <property type="nucleotide sequence ID" value="NZ_JACXIZ010000004.1"/>
</dbReference>